<evidence type="ECO:0000313" key="1">
    <source>
        <dbReference type="EMBL" id="KAJ1346152.1"/>
    </source>
</evidence>
<keyword evidence="3" id="KW-1185">Reference proteome</keyword>
<dbReference type="EMBL" id="JAHQIW010001838">
    <property type="protein sequence ID" value="KAJ1353782.1"/>
    <property type="molecule type" value="Genomic_DNA"/>
</dbReference>
<sequence length="51" mass="5511">MDISCIDRPQPAMDGNPPKHTALYSLRKHCGVDDHGCGESEAFPVATGKEK</sequence>
<evidence type="ECO:0000313" key="2">
    <source>
        <dbReference type="EMBL" id="KAJ1353782.1"/>
    </source>
</evidence>
<reference evidence="1" key="1">
    <citation type="submission" date="2021-06" db="EMBL/GenBank/DDBJ databases">
        <title>Parelaphostrongylus tenuis whole genome reference sequence.</title>
        <authorList>
            <person name="Garwood T.J."/>
            <person name="Larsen P.A."/>
            <person name="Fountain-Jones N.M."/>
            <person name="Garbe J.R."/>
            <person name="Macchietto M.G."/>
            <person name="Kania S.A."/>
            <person name="Gerhold R.W."/>
            <person name="Richards J.E."/>
            <person name="Wolf T.M."/>
        </authorList>
    </citation>
    <scope>NUCLEOTIDE SEQUENCE</scope>
    <source>
        <strain evidence="1">MNPRO001-30</strain>
        <tissue evidence="1">Meninges</tissue>
    </source>
</reference>
<evidence type="ECO:0000313" key="3">
    <source>
        <dbReference type="Proteomes" id="UP001196413"/>
    </source>
</evidence>
<dbReference type="AlphaFoldDB" id="A0AAD5QC58"/>
<protein>
    <submittedName>
        <fullName evidence="1">Uncharacterized protein</fullName>
    </submittedName>
</protein>
<dbReference type="Proteomes" id="UP001196413">
    <property type="component" value="Unassembled WGS sequence"/>
</dbReference>
<organism evidence="1 3">
    <name type="scientific">Parelaphostrongylus tenuis</name>
    <name type="common">Meningeal worm</name>
    <dbReference type="NCBI Taxonomy" id="148309"/>
    <lineage>
        <taxon>Eukaryota</taxon>
        <taxon>Metazoa</taxon>
        <taxon>Ecdysozoa</taxon>
        <taxon>Nematoda</taxon>
        <taxon>Chromadorea</taxon>
        <taxon>Rhabditida</taxon>
        <taxon>Rhabditina</taxon>
        <taxon>Rhabditomorpha</taxon>
        <taxon>Strongyloidea</taxon>
        <taxon>Metastrongylidae</taxon>
        <taxon>Parelaphostrongylus</taxon>
    </lineage>
</organism>
<proteinExistence type="predicted"/>
<gene>
    <name evidence="1" type="ORF">KIN20_000861</name>
    <name evidence="2" type="ORF">KIN20_010522</name>
</gene>
<name>A0AAD5QC58_PARTN</name>
<accession>A0AAD5QC58</accession>
<dbReference type="EMBL" id="JAHQIW010000119">
    <property type="protein sequence ID" value="KAJ1346152.1"/>
    <property type="molecule type" value="Genomic_DNA"/>
</dbReference>
<comment type="caution">
    <text evidence="1">The sequence shown here is derived from an EMBL/GenBank/DDBJ whole genome shotgun (WGS) entry which is preliminary data.</text>
</comment>